<proteinExistence type="predicted"/>
<dbReference type="Pfam" id="PF00023">
    <property type="entry name" value="Ank"/>
    <property type="match status" value="1"/>
</dbReference>
<name>A0A830GUB8_9CREN</name>
<evidence type="ECO:0000256" key="2">
    <source>
        <dbReference type="ARBA" id="ARBA00023043"/>
    </source>
</evidence>
<feature type="repeat" description="ANK" evidence="3">
    <location>
        <begin position="160"/>
        <end position="192"/>
    </location>
</feature>
<organism evidence="5 6">
    <name type="scientific">Thermocladium modestius</name>
    <dbReference type="NCBI Taxonomy" id="62609"/>
    <lineage>
        <taxon>Archaea</taxon>
        <taxon>Thermoproteota</taxon>
        <taxon>Thermoprotei</taxon>
        <taxon>Thermoproteales</taxon>
        <taxon>Thermoproteaceae</taxon>
        <taxon>Thermocladium</taxon>
    </lineage>
</organism>
<dbReference type="PROSITE" id="PS50088">
    <property type="entry name" value="ANK_REPEAT"/>
    <property type="match status" value="3"/>
</dbReference>
<feature type="repeat" description="ANK" evidence="3">
    <location>
        <begin position="193"/>
        <end position="213"/>
    </location>
</feature>
<keyword evidence="1" id="KW-0677">Repeat</keyword>
<keyword evidence="2 3" id="KW-0040">ANK repeat</keyword>
<feature type="region of interest" description="Disordered" evidence="4">
    <location>
        <begin position="216"/>
        <end position="237"/>
    </location>
</feature>
<dbReference type="PROSITE" id="PS50297">
    <property type="entry name" value="ANK_REP_REGION"/>
    <property type="match status" value="3"/>
</dbReference>
<dbReference type="PRINTS" id="PR01415">
    <property type="entry name" value="ANKYRIN"/>
</dbReference>
<dbReference type="InterPro" id="IPR036770">
    <property type="entry name" value="Ankyrin_rpt-contain_sf"/>
</dbReference>
<dbReference type="AlphaFoldDB" id="A0A830GUB8"/>
<gene>
    <name evidence="5" type="ORF">GCM10007981_04270</name>
</gene>
<evidence type="ECO:0000256" key="1">
    <source>
        <dbReference type="ARBA" id="ARBA00022737"/>
    </source>
</evidence>
<comment type="caution">
    <text evidence="5">The sequence shown here is derived from an EMBL/GenBank/DDBJ whole genome shotgun (WGS) entry which is preliminary data.</text>
</comment>
<dbReference type="Proteomes" id="UP000610960">
    <property type="component" value="Unassembled WGS sequence"/>
</dbReference>
<evidence type="ECO:0000313" key="5">
    <source>
        <dbReference type="EMBL" id="GGP19666.1"/>
    </source>
</evidence>
<dbReference type="Gene3D" id="1.25.40.20">
    <property type="entry name" value="Ankyrin repeat-containing domain"/>
    <property type="match status" value="2"/>
</dbReference>
<dbReference type="SUPFAM" id="SSF48403">
    <property type="entry name" value="Ankyrin repeat"/>
    <property type="match status" value="1"/>
</dbReference>
<sequence>MIMHEMLTGKLPEVDFERGMVKITRTGNEPIDNVIEEALRVKQGERISIRELRSKIEEIYNRWESLTGKTARSLKKTEVGETKKENEARTTNQELNRQLIEAARYGNAEKVWELMEMEVSPNIKDDYGLSPLHHAAMHGEFDTVEILLEYSADVNARDNYGETPLHYAAMNGDLDTVKLLIKYGADPNTKNNDGKTPLDYAEKNGHYDVVKELKQKVKKETETGSPKNLRQKAGGNT</sequence>
<feature type="repeat" description="ANK" evidence="3">
    <location>
        <begin position="127"/>
        <end position="159"/>
    </location>
</feature>
<dbReference type="Pfam" id="PF12796">
    <property type="entry name" value="Ank_2"/>
    <property type="match status" value="1"/>
</dbReference>
<dbReference type="EMBL" id="BMNL01000001">
    <property type="protein sequence ID" value="GGP19666.1"/>
    <property type="molecule type" value="Genomic_DNA"/>
</dbReference>
<evidence type="ECO:0000313" key="6">
    <source>
        <dbReference type="Proteomes" id="UP000610960"/>
    </source>
</evidence>
<keyword evidence="6" id="KW-1185">Reference proteome</keyword>
<feature type="compositionally biased region" description="Polar residues" evidence="4">
    <location>
        <begin position="223"/>
        <end position="237"/>
    </location>
</feature>
<evidence type="ECO:0000256" key="4">
    <source>
        <dbReference type="SAM" id="MobiDB-lite"/>
    </source>
</evidence>
<dbReference type="SMART" id="SM00248">
    <property type="entry name" value="ANK"/>
    <property type="match status" value="4"/>
</dbReference>
<reference evidence="5" key="1">
    <citation type="journal article" date="2014" name="Int. J. Syst. Evol. Microbiol.">
        <title>Complete genome sequence of Corynebacterium casei LMG S-19264T (=DSM 44701T), isolated from a smear-ripened cheese.</title>
        <authorList>
            <consortium name="US DOE Joint Genome Institute (JGI-PGF)"/>
            <person name="Walter F."/>
            <person name="Albersmeier A."/>
            <person name="Kalinowski J."/>
            <person name="Ruckert C."/>
        </authorList>
    </citation>
    <scope>NUCLEOTIDE SEQUENCE</scope>
    <source>
        <strain evidence="5">JCM 10088</strain>
    </source>
</reference>
<dbReference type="InterPro" id="IPR002110">
    <property type="entry name" value="Ankyrin_rpt"/>
</dbReference>
<dbReference type="PANTHER" id="PTHR24171">
    <property type="entry name" value="ANKYRIN REPEAT DOMAIN-CONTAINING PROTEIN 39-RELATED"/>
    <property type="match status" value="1"/>
</dbReference>
<evidence type="ECO:0000256" key="3">
    <source>
        <dbReference type="PROSITE-ProRule" id="PRU00023"/>
    </source>
</evidence>
<protein>
    <submittedName>
        <fullName evidence="5">Uncharacterized protein</fullName>
    </submittedName>
</protein>
<reference evidence="5" key="2">
    <citation type="submission" date="2020-09" db="EMBL/GenBank/DDBJ databases">
        <authorList>
            <person name="Sun Q."/>
            <person name="Ohkuma M."/>
        </authorList>
    </citation>
    <scope>NUCLEOTIDE SEQUENCE</scope>
    <source>
        <strain evidence="5">JCM 10088</strain>
    </source>
</reference>
<accession>A0A830GUB8</accession>
<dbReference type="PANTHER" id="PTHR24171:SF9">
    <property type="entry name" value="ANKYRIN REPEAT DOMAIN-CONTAINING PROTEIN 39"/>
    <property type="match status" value="1"/>
</dbReference>